<gene>
    <name evidence="1" type="ORF">FHS26_000768</name>
</gene>
<sequence>MSERPWFVLTTFLPSDGSLREFSAHEGHFHVKRRTGCPS</sequence>
<name>A0A7W5BHI8_9HYPH</name>
<dbReference type="EMBL" id="JACHXH010000002">
    <property type="protein sequence ID" value="MBB3133065.1"/>
    <property type="molecule type" value="Genomic_DNA"/>
</dbReference>
<organism evidence="1 2">
    <name type="scientific">Rhizobium pisi</name>
    <dbReference type="NCBI Taxonomy" id="574561"/>
    <lineage>
        <taxon>Bacteria</taxon>
        <taxon>Pseudomonadati</taxon>
        <taxon>Pseudomonadota</taxon>
        <taxon>Alphaproteobacteria</taxon>
        <taxon>Hyphomicrobiales</taxon>
        <taxon>Rhizobiaceae</taxon>
        <taxon>Rhizobium/Agrobacterium group</taxon>
        <taxon>Rhizobium</taxon>
    </lineage>
</organism>
<reference evidence="1 2" key="1">
    <citation type="submission" date="2020-08" db="EMBL/GenBank/DDBJ databases">
        <title>Genomic Encyclopedia of Type Strains, Phase III (KMG-III): the genomes of soil and plant-associated and newly described type strains.</title>
        <authorList>
            <person name="Whitman W."/>
        </authorList>
    </citation>
    <scope>NUCLEOTIDE SEQUENCE [LARGE SCALE GENOMIC DNA]</scope>
    <source>
        <strain evidence="1 2">CECT 4113</strain>
    </source>
</reference>
<dbReference type="Proteomes" id="UP000518315">
    <property type="component" value="Unassembled WGS sequence"/>
</dbReference>
<protein>
    <submittedName>
        <fullName evidence="1">Uncharacterized protein</fullName>
    </submittedName>
</protein>
<keyword evidence="2" id="KW-1185">Reference proteome</keyword>
<proteinExistence type="predicted"/>
<evidence type="ECO:0000313" key="1">
    <source>
        <dbReference type="EMBL" id="MBB3133065.1"/>
    </source>
</evidence>
<accession>A0A7W5BHI8</accession>
<dbReference type="AlphaFoldDB" id="A0A7W5BHI8"/>
<evidence type="ECO:0000313" key="2">
    <source>
        <dbReference type="Proteomes" id="UP000518315"/>
    </source>
</evidence>
<comment type="caution">
    <text evidence="1">The sequence shown here is derived from an EMBL/GenBank/DDBJ whole genome shotgun (WGS) entry which is preliminary data.</text>
</comment>